<sequence>MKFLFNFFCIAILAVASLVTAFPFGDNSRNVGVRGSDHFHGAYRHSQDGVGHGLPGSRGFHSDRISSPKGTSVGGTRVYGS</sequence>
<evidence type="ECO:0000313" key="3">
    <source>
        <dbReference type="EMBL" id="KAJ3648465.1"/>
    </source>
</evidence>
<dbReference type="AlphaFoldDB" id="A0AA38I3M3"/>
<comment type="caution">
    <text evidence="3">The sequence shown here is derived from an EMBL/GenBank/DDBJ whole genome shotgun (WGS) entry which is preliminary data.</text>
</comment>
<dbReference type="EMBL" id="JALNTZ010000006">
    <property type="protein sequence ID" value="KAJ3648465.1"/>
    <property type="molecule type" value="Genomic_DNA"/>
</dbReference>
<feature type="signal peptide" evidence="2">
    <location>
        <begin position="1"/>
        <end position="21"/>
    </location>
</feature>
<feature type="chain" id="PRO_5041294797" evidence="2">
    <location>
        <begin position="22"/>
        <end position="81"/>
    </location>
</feature>
<evidence type="ECO:0000256" key="1">
    <source>
        <dbReference type="SAM" id="MobiDB-lite"/>
    </source>
</evidence>
<reference evidence="3" key="1">
    <citation type="journal article" date="2023" name="G3 (Bethesda)">
        <title>Whole genome assemblies of Zophobas morio and Tenebrio molitor.</title>
        <authorList>
            <person name="Kaur S."/>
            <person name="Stinson S.A."/>
            <person name="diCenzo G.C."/>
        </authorList>
    </citation>
    <scope>NUCLEOTIDE SEQUENCE</scope>
    <source>
        <strain evidence="3">QUZm001</strain>
    </source>
</reference>
<proteinExistence type="predicted"/>
<evidence type="ECO:0000313" key="4">
    <source>
        <dbReference type="Proteomes" id="UP001168821"/>
    </source>
</evidence>
<protein>
    <submittedName>
        <fullName evidence="3">Uncharacterized protein</fullName>
    </submittedName>
</protein>
<feature type="region of interest" description="Disordered" evidence="1">
    <location>
        <begin position="46"/>
        <end position="81"/>
    </location>
</feature>
<keyword evidence="4" id="KW-1185">Reference proteome</keyword>
<dbReference type="Proteomes" id="UP001168821">
    <property type="component" value="Unassembled WGS sequence"/>
</dbReference>
<name>A0AA38I3M3_9CUCU</name>
<gene>
    <name evidence="3" type="ORF">Zmor_020268</name>
</gene>
<accession>A0AA38I3M3</accession>
<keyword evidence="2" id="KW-0732">Signal</keyword>
<evidence type="ECO:0000256" key="2">
    <source>
        <dbReference type="SAM" id="SignalP"/>
    </source>
</evidence>
<organism evidence="3 4">
    <name type="scientific">Zophobas morio</name>
    <dbReference type="NCBI Taxonomy" id="2755281"/>
    <lineage>
        <taxon>Eukaryota</taxon>
        <taxon>Metazoa</taxon>
        <taxon>Ecdysozoa</taxon>
        <taxon>Arthropoda</taxon>
        <taxon>Hexapoda</taxon>
        <taxon>Insecta</taxon>
        <taxon>Pterygota</taxon>
        <taxon>Neoptera</taxon>
        <taxon>Endopterygota</taxon>
        <taxon>Coleoptera</taxon>
        <taxon>Polyphaga</taxon>
        <taxon>Cucujiformia</taxon>
        <taxon>Tenebrionidae</taxon>
        <taxon>Zophobas</taxon>
    </lineage>
</organism>